<keyword evidence="7" id="KW-0805">Transcription regulation</keyword>
<evidence type="ECO:0000313" key="14">
    <source>
        <dbReference type="EMBL" id="OWM82375.1"/>
    </source>
</evidence>
<dbReference type="Pfam" id="PF25579">
    <property type="entry name" value="TPR_TRIP12_N"/>
    <property type="match status" value="1"/>
</dbReference>
<feature type="domain" description="HECT" evidence="13">
    <location>
        <begin position="1394"/>
        <end position="1769"/>
    </location>
</feature>
<dbReference type="PROSITE" id="PS50237">
    <property type="entry name" value="HECT"/>
    <property type="match status" value="1"/>
</dbReference>
<dbReference type="GO" id="GO:0046982">
    <property type="term" value="F:protein heterodimerization activity"/>
    <property type="evidence" value="ECO:0007669"/>
    <property type="project" value="InterPro"/>
</dbReference>
<gene>
    <name evidence="14" type="ORF">CDL15_Pgr001949</name>
</gene>
<dbReference type="SUPFAM" id="SSF56204">
    <property type="entry name" value="Hect, E3 ligase catalytic domain"/>
    <property type="match status" value="1"/>
</dbReference>
<evidence type="ECO:0000256" key="3">
    <source>
        <dbReference type="ARBA" id="ARBA00009053"/>
    </source>
</evidence>
<comment type="similarity">
    <text evidence="3">Belongs to the NFYB/HAP3 subunit family.</text>
</comment>
<keyword evidence="9" id="KW-0010">Activator</keyword>
<dbReference type="InterPro" id="IPR011989">
    <property type="entry name" value="ARM-like"/>
</dbReference>
<dbReference type="PROSITE" id="PS00685">
    <property type="entry name" value="NFYB_HAP3"/>
    <property type="match status" value="1"/>
</dbReference>
<comment type="caution">
    <text evidence="14">The sequence shown here is derived from an EMBL/GenBank/DDBJ whole genome shotgun (WGS) entry which is preliminary data.</text>
</comment>
<evidence type="ECO:0000256" key="1">
    <source>
        <dbReference type="ARBA" id="ARBA00000885"/>
    </source>
</evidence>
<sequence>MAEAPASPGGGGSHDESGDHSPRSHVREQDRYLPIANISRIMKKALPANGKIAKDAKETVQECVSEFISFITSEASDKCQREKRKTINGDDLLWAMATLGFEDYIDPLKVYLSRYREGDTKGSAKVGEGSARKDGVALHHGANAQKLSAEKAGERRRRRRRADEKLTSPLSSIRIPISRLKSSSTASETDYRHTQSEIETDNYINLGSICSETLPRKKSHTGSSMESRGQKRADVVDELPADKRACNLVEFRPSSSNSSAQTQVKSTNSPLHSQEADMETSSTASASSRSEGEPDRDSAYGSCDSDDLDPRYSSLRDYHRRRSFGENSKFKTILSSLSSEKEPSALVAALTELCEVLSFCTEDSPSSMLADSFSPILVKLARHNSNPDIMLLAIRAITYLCDVFPRSSGFLVRHDAIHALCEKLMAIEYMDVAEQAPLEKISRDQPLACLQAGAIGAVLNLIDFLSTSMQRVALSIVVNICRRLPSENHSLFMEAVPVLCNLLQYEDRQLVESVATCLIKIVDQVSQYQEMLYETCKHGLVNQAVHIISLNARTTLSQAVYNGIIGMLVKLCSGSANAFRTLHELNICGILKDVLSTGDLSHGVSSPHQANGHSIQVHEVLKLLNEVVPSSSNSEYMQQISEKEAFLADNPVFIRRLGMEMLPLLIQMVNSGANLYVCFCCLSVINNFFALCTSDILAEVLADTNFSSFLAGVFTRKEQHLLIMALRIAETCLQKLSDVFLNSFMKEGVCFAIDALLKPEETSHKMFPTYDGSELLLDPSQRSGFRGVPRCFCYVLDTGQPSTCETVVCKLEKDAVRRLAMHIRTSYFSPELCNSGPLTDILQKLRALSAALTDLASTSLCDSPAQYEEKFHSILSQIMEKLGGREAISTFEFIESGILKSLVRYLSSGLSMHEEVDPQTESHDLYIVEKRFEVLARLLLSSSKTLDDELPLMSLTKKLQRALSSLENFPIILSNSKQRNSYALVPEARYLSHPCFKVRFLKEEGEACLSDSSQDVLTVDPFSSLDSIERYLYSKVTRKGKRGKKSIKDKEELIPAAIPTDTSLSPGRSPESDGTPAILPEEVEGHLLQPTLVQADCERLSGGAGVTSNIDTSGSESKFPKGDDVMTTHSPSSSSDASVLPKLVLCLEGQELDLSDTLYQAVLQQQMKTENEIIAGSNLWSEVHTVTYRLAKAKSSSSLACSYSSKAEKTGGTHCLSRLFSRKLATDLKRPGAVYDIIILLKSMHLLHRSSFELLSRERMSAFSEGRVNDLHYLKAAVPYMLQSEFVSSKLTEKLEQQMRDPLISSTGALAPWCIQLMGSCPFLFSFEVRCKYFQLAAFGRSLAQSCVPSRGSSDGSIDRRRNGGAGLARKKLLVYRDRIMASAAEVMDLYASKKEPIEVEFDDEVGTGLGPTLEFYTLVSHEFQKAGHGMWRDDHVLSSSNGSLHSLGSGILTSSLGVFPCPWSTTLDESGDAKFAEVISKFFILGRVVAKALQDGRVLDFHFSKTFYKLIIGQDLNLFDIHSFDPKLGQTLLEFQALVDKRKFMESVHRENTAYEYGSCFWNRSFEDLCLDFSLPGYPDYVLSPDANHSMVNMSNLEDYVSLVVDATIKTGISRQVEAFKSGFNEVFPVRHLEIFSEEELERLLCGEHDSWALNDLLDNIKFDHGYTASSPPVLNLLEIVQEFDQEQRRAFLQFVTGAPRLPPGGLASLKPKLTIVRKHCSKVADEELPSVMTCANYLKLPPYSSKEKMREKVLYAIREGQGSFHLS</sequence>
<dbReference type="GO" id="GO:0043161">
    <property type="term" value="P:proteasome-mediated ubiquitin-dependent protein catabolic process"/>
    <property type="evidence" value="ECO:0007669"/>
    <property type="project" value="TreeGrafter"/>
</dbReference>
<dbReference type="GO" id="GO:0006355">
    <property type="term" value="P:regulation of DNA-templated transcription"/>
    <property type="evidence" value="ECO:0007669"/>
    <property type="project" value="InterPro"/>
</dbReference>
<evidence type="ECO:0000259" key="13">
    <source>
        <dbReference type="PROSITE" id="PS50237"/>
    </source>
</evidence>
<evidence type="ECO:0000256" key="10">
    <source>
        <dbReference type="ARBA" id="ARBA00023163"/>
    </source>
</evidence>
<feature type="compositionally biased region" description="Basic and acidic residues" evidence="12">
    <location>
        <begin position="228"/>
        <end position="245"/>
    </location>
</feature>
<dbReference type="PRINTS" id="PR00615">
    <property type="entry name" value="CCAATSUBUNTA"/>
</dbReference>
<evidence type="ECO:0000256" key="12">
    <source>
        <dbReference type="SAM" id="MobiDB-lite"/>
    </source>
</evidence>
<dbReference type="InterPro" id="IPR000569">
    <property type="entry name" value="HECT_dom"/>
</dbReference>
<keyword evidence="6 11" id="KW-0833">Ubl conjugation pathway</keyword>
<feature type="compositionally biased region" description="Basic and acidic residues" evidence="12">
    <location>
        <begin position="13"/>
        <end position="31"/>
    </location>
</feature>
<protein>
    <recommendedName>
        <fullName evidence="4">HECT-type E3 ubiquitin transferase</fullName>
        <ecNumber evidence="4">2.3.2.26</ecNumber>
    </recommendedName>
</protein>
<dbReference type="GO" id="GO:0043565">
    <property type="term" value="F:sequence-specific DNA binding"/>
    <property type="evidence" value="ECO:0007669"/>
    <property type="project" value="InterPro"/>
</dbReference>
<evidence type="ECO:0000256" key="5">
    <source>
        <dbReference type="ARBA" id="ARBA00022679"/>
    </source>
</evidence>
<feature type="compositionally biased region" description="Low complexity" evidence="12">
    <location>
        <begin position="280"/>
        <end position="289"/>
    </location>
</feature>
<dbReference type="InterPro" id="IPR045322">
    <property type="entry name" value="HECTD1/TRIP12-like"/>
</dbReference>
<evidence type="ECO:0000256" key="11">
    <source>
        <dbReference type="PROSITE-ProRule" id="PRU00104"/>
    </source>
</evidence>
<keyword evidence="8" id="KW-0238">DNA-binding</keyword>
<feature type="active site" description="Glycyl thioester intermediate" evidence="11">
    <location>
        <position position="1736"/>
    </location>
</feature>
<dbReference type="InterPro" id="IPR035983">
    <property type="entry name" value="Hect_E3_ubiquitin_ligase"/>
</dbReference>
<feature type="region of interest" description="Disordered" evidence="12">
    <location>
        <begin position="1"/>
        <end position="31"/>
    </location>
</feature>
<keyword evidence="5" id="KW-0808">Transferase</keyword>
<evidence type="ECO:0000256" key="2">
    <source>
        <dbReference type="ARBA" id="ARBA00006331"/>
    </source>
</evidence>
<dbReference type="Gene3D" id="3.30.2410.10">
    <property type="entry name" value="Hect, E3 ligase catalytic domain"/>
    <property type="match status" value="1"/>
</dbReference>
<evidence type="ECO:0000256" key="7">
    <source>
        <dbReference type="ARBA" id="ARBA00023015"/>
    </source>
</evidence>
<dbReference type="SUPFAM" id="SSF47113">
    <property type="entry name" value="Histone-fold"/>
    <property type="match status" value="1"/>
</dbReference>
<evidence type="ECO:0000256" key="4">
    <source>
        <dbReference type="ARBA" id="ARBA00012485"/>
    </source>
</evidence>
<evidence type="ECO:0000256" key="8">
    <source>
        <dbReference type="ARBA" id="ARBA00023125"/>
    </source>
</evidence>
<name>A0A218XAW9_PUNGR</name>
<feature type="compositionally biased region" description="Polar residues" evidence="12">
    <location>
        <begin position="1106"/>
        <end position="1116"/>
    </location>
</feature>
<dbReference type="PANTHER" id="PTHR45670:SF10">
    <property type="entry name" value="E3 UBIQUITIN-PROTEIN LIGASE UPL4"/>
    <property type="match status" value="1"/>
</dbReference>
<dbReference type="Gene3D" id="1.25.10.10">
    <property type="entry name" value="Leucine-rich Repeat Variant"/>
    <property type="match status" value="1"/>
</dbReference>
<reference evidence="15" key="1">
    <citation type="journal article" date="2017" name="Plant J.">
        <title>The pomegranate (Punica granatum L.) genome and the genomics of punicalagin biosynthesis.</title>
        <authorList>
            <person name="Qin G."/>
            <person name="Xu C."/>
            <person name="Ming R."/>
            <person name="Tang H."/>
            <person name="Guyot R."/>
            <person name="Kramer E.M."/>
            <person name="Hu Y."/>
            <person name="Yi X."/>
            <person name="Qi Y."/>
            <person name="Xu X."/>
            <person name="Gao Z."/>
            <person name="Pan H."/>
            <person name="Jian J."/>
            <person name="Tian Y."/>
            <person name="Yue Z."/>
            <person name="Xu Y."/>
        </authorList>
    </citation>
    <scope>NUCLEOTIDE SEQUENCE [LARGE SCALE GENOMIC DNA]</scope>
    <source>
        <strain evidence="15">cv. Dabenzi</strain>
    </source>
</reference>
<dbReference type="CDD" id="cd00078">
    <property type="entry name" value="HECTc"/>
    <property type="match status" value="1"/>
</dbReference>
<dbReference type="InterPro" id="IPR009072">
    <property type="entry name" value="Histone-fold"/>
</dbReference>
<dbReference type="Pfam" id="PF00632">
    <property type="entry name" value="HECT"/>
    <property type="match status" value="1"/>
</dbReference>
<accession>A0A218XAW9</accession>
<dbReference type="CDD" id="cd22907">
    <property type="entry name" value="HFD_NFYB"/>
    <property type="match status" value="1"/>
</dbReference>
<evidence type="ECO:0000256" key="9">
    <source>
        <dbReference type="ARBA" id="ARBA00023159"/>
    </source>
</evidence>
<dbReference type="InterPro" id="IPR057948">
    <property type="entry name" value="TPR_TRIP12_N"/>
</dbReference>
<dbReference type="GO" id="GO:0005634">
    <property type="term" value="C:nucleus"/>
    <property type="evidence" value="ECO:0007669"/>
    <property type="project" value="InterPro"/>
</dbReference>
<dbReference type="EC" id="2.3.2.26" evidence="4"/>
<feature type="region of interest" description="Disordered" evidence="12">
    <location>
        <begin position="120"/>
        <end position="169"/>
    </location>
</feature>
<evidence type="ECO:0000313" key="15">
    <source>
        <dbReference type="Proteomes" id="UP000197138"/>
    </source>
</evidence>
<dbReference type="SUPFAM" id="SSF48371">
    <property type="entry name" value="ARM repeat"/>
    <property type="match status" value="1"/>
</dbReference>
<dbReference type="GO" id="GO:0000209">
    <property type="term" value="P:protein polyubiquitination"/>
    <property type="evidence" value="ECO:0007669"/>
    <property type="project" value="TreeGrafter"/>
</dbReference>
<feature type="region of interest" description="Disordered" evidence="12">
    <location>
        <begin position="1104"/>
        <end position="1133"/>
    </location>
</feature>
<dbReference type="SMART" id="SM00119">
    <property type="entry name" value="HECTc"/>
    <property type="match status" value="1"/>
</dbReference>
<dbReference type="EMBL" id="MTKT01002011">
    <property type="protein sequence ID" value="OWM82375.1"/>
    <property type="molecule type" value="Genomic_DNA"/>
</dbReference>
<dbReference type="InterPro" id="IPR003958">
    <property type="entry name" value="CBFA_NFYB_domain"/>
</dbReference>
<evidence type="ECO:0000256" key="6">
    <source>
        <dbReference type="ARBA" id="ARBA00022786"/>
    </source>
</evidence>
<feature type="compositionally biased region" description="Polar residues" evidence="12">
    <location>
        <begin position="253"/>
        <end position="272"/>
    </location>
</feature>
<dbReference type="FunFam" id="3.30.2410.10:FF:000007">
    <property type="entry name" value="Putative E3 ubiquitin-protein ligase HECTD1"/>
    <property type="match status" value="1"/>
</dbReference>
<dbReference type="InterPro" id="IPR016024">
    <property type="entry name" value="ARM-type_fold"/>
</dbReference>
<comment type="catalytic activity">
    <reaction evidence="1">
        <text>S-ubiquitinyl-[E2 ubiquitin-conjugating enzyme]-L-cysteine + [acceptor protein]-L-lysine = [E2 ubiquitin-conjugating enzyme]-L-cysteine + N(6)-ubiquitinyl-[acceptor protein]-L-lysine.</text>
        <dbReference type="EC" id="2.3.2.26"/>
    </reaction>
</comment>
<feature type="region of interest" description="Disordered" evidence="12">
    <location>
        <begin position="214"/>
        <end position="308"/>
    </location>
</feature>
<dbReference type="PANTHER" id="PTHR45670">
    <property type="entry name" value="E3 UBIQUITIN-PROTEIN LIGASE TRIP12"/>
    <property type="match status" value="1"/>
</dbReference>
<comment type="similarity">
    <text evidence="2">Belongs to the UPL family. K-HECT subfamily.</text>
</comment>
<dbReference type="GO" id="GO:0061630">
    <property type="term" value="F:ubiquitin protein ligase activity"/>
    <property type="evidence" value="ECO:0007669"/>
    <property type="project" value="UniProtKB-EC"/>
</dbReference>
<dbReference type="Pfam" id="PF00808">
    <property type="entry name" value="CBFD_NFYB_HMF"/>
    <property type="match status" value="1"/>
</dbReference>
<dbReference type="Gene3D" id="1.10.20.10">
    <property type="entry name" value="Histone, subunit A"/>
    <property type="match status" value="1"/>
</dbReference>
<organism evidence="14 15">
    <name type="scientific">Punica granatum</name>
    <name type="common">Pomegranate</name>
    <dbReference type="NCBI Taxonomy" id="22663"/>
    <lineage>
        <taxon>Eukaryota</taxon>
        <taxon>Viridiplantae</taxon>
        <taxon>Streptophyta</taxon>
        <taxon>Embryophyta</taxon>
        <taxon>Tracheophyta</taxon>
        <taxon>Spermatophyta</taxon>
        <taxon>Magnoliopsida</taxon>
        <taxon>eudicotyledons</taxon>
        <taxon>Gunneridae</taxon>
        <taxon>Pentapetalae</taxon>
        <taxon>rosids</taxon>
        <taxon>malvids</taxon>
        <taxon>Myrtales</taxon>
        <taxon>Lythraceae</taxon>
        <taxon>Punica</taxon>
    </lineage>
</organism>
<proteinExistence type="inferred from homology"/>
<dbReference type="Proteomes" id="UP000197138">
    <property type="component" value="Unassembled WGS sequence"/>
</dbReference>
<keyword evidence="10" id="KW-0804">Transcription</keyword>
<dbReference type="Gene3D" id="3.90.1750.10">
    <property type="entry name" value="Hect, E3 ligase catalytic domains"/>
    <property type="match status" value="1"/>
</dbReference>
<dbReference type="FunFam" id="1.10.20.10:FF:000035">
    <property type="entry name" value="Nuclear transcription factor Y subunit B-3"/>
    <property type="match status" value="1"/>
</dbReference>
<dbReference type="InterPro" id="IPR003956">
    <property type="entry name" value="Transcrpt_fac_NFYB/HAP3_CS"/>
</dbReference>